<evidence type="ECO:0008006" key="3">
    <source>
        <dbReference type="Google" id="ProtNLM"/>
    </source>
</evidence>
<evidence type="ECO:0000313" key="1">
    <source>
        <dbReference type="EMBL" id="GIY15446.1"/>
    </source>
</evidence>
<keyword evidence="2" id="KW-1185">Reference proteome</keyword>
<comment type="caution">
    <text evidence="1">The sequence shown here is derived from an EMBL/GenBank/DDBJ whole genome shotgun (WGS) entry which is preliminary data.</text>
</comment>
<dbReference type="Proteomes" id="UP001054837">
    <property type="component" value="Unassembled WGS sequence"/>
</dbReference>
<name>A0AAV4R553_9ARAC</name>
<proteinExistence type="predicted"/>
<gene>
    <name evidence="1" type="ORF">CDAR_8821</name>
</gene>
<dbReference type="AlphaFoldDB" id="A0AAV4R553"/>
<reference evidence="1 2" key="1">
    <citation type="submission" date="2021-06" db="EMBL/GenBank/DDBJ databases">
        <title>Caerostris darwini draft genome.</title>
        <authorList>
            <person name="Kono N."/>
            <person name="Arakawa K."/>
        </authorList>
    </citation>
    <scope>NUCLEOTIDE SEQUENCE [LARGE SCALE GENOMIC DNA]</scope>
</reference>
<accession>A0AAV4R553</accession>
<organism evidence="1 2">
    <name type="scientific">Caerostris darwini</name>
    <dbReference type="NCBI Taxonomy" id="1538125"/>
    <lineage>
        <taxon>Eukaryota</taxon>
        <taxon>Metazoa</taxon>
        <taxon>Ecdysozoa</taxon>
        <taxon>Arthropoda</taxon>
        <taxon>Chelicerata</taxon>
        <taxon>Arachnida</taxon>
        <taxon>Araneae</taxon>
        <taxon>Araneomorphae</taxon>
        <taxon>Entelegynae</taxon>
        <taxon>Araneoidea</taxon>
        <taxon>Araneidae</taxon>
        <taxon>Caerostris</taxon>
    </lineage>
</organism>
<dbReference type="EMBL" id="BPLQ01005523">
    <property type="protein sequence ID" value="GIY15446.1"/>
    <property type="molecule type" value="Genomic_DNA"/>
</dbReference>
<sequence>MTKKILFIIRRISHLISIFQFFYTLSSLSTSRIHYAFFSNPIYSRDTHYSQHPPKNFHIFLTLFGQEKYGKNIARDTLCLQALSHQPLEGGICLHRDDSTCSAVMRGRFPYRKTGANSEEYNMPFDRSIPPRSQVH</sequence>
<evidence type="ECO:0000313" key="2">
    <source>
        <dbReference type="Proteomes" id="UP001054837"/>
    </source>
</evidence>
<protein>
    <recommendedName>
        <fullName evidence="3">Secreted protein</fullName>
    </recommendedName>
</protein>